<sequence length="296" mass="33390">MRFLPFIKGQDFLIIYGIFAVIVLIVIRRLLNNSDKKDFIISGLDEDKYYVLNNKYNLHGMFYYITYKLYAKGLLVKDEEDKKFQINKELSSLLTPIEESVYILYLDKFAPKDFESDMVNEKEFKTHYDGIYNKLVLDGLIKDDVIIRETKSVSSLGIVVVLVPGIWRLIGGIAYGMPVGALVFEIILIFIISKIVLYIHLNDKLTRCGKASKEAFEKYYKNSKENTNKINENNPDVAQDFLMTSSWMYFLGVSSINTKENNNSFNNNSGSSCSSCSSCSGSSCSSCSSCGGCGGN</sequence>
<keyword evidence="1" id="KW-1133">Transmembrane helix</keyword>
<evidence type="ECO:0000313" key="3">
    <source>
        <dbReference type="Proteomes" id="UP000656077"/>
    </source>
</evidence>
<comment type="caution">
    <text evidence="2">The sequence shown here is derived from an EMBL/GenBank/DDBJ whole genome shotgun (WGS) entry which is preliminary data.</text>
</comment>
<gene>
    <name evidence="2" type="ORF">GKZ28_07425</name>
</gene>
<protein>
    <recommendedName>
        <fullName evidence="4">TIGR04222 domain-containing membrane protein</fullName>
    </recommendedName>
</protein>
<feature type="transmembrane region" description="Helical" evidence="1">
    <location>
        <begin position="181"/>
        <end position="201"/>
    </location>
</feature>
<reference evidence="2" key="1">
    <citation type="submission" date="2019-12" db="EMBL/GenBank/DDBJ databases">
        <title>Microbes associate with the intestines of laboratory mice.</title>
        <authorList>
            <person name="Navarre W."/>
            <person name="Wong E."/>
        </authorList>
    </citation>
    <scope>NUCLEOTIDE SEQUENCE</scope>
    <source>
        <strain evidence="2">NM79_F5</strain>
    </source>
</reference>
<evidence type="ECO:0008006" key="4">
    <source>
        <dbReference type="Google" id="ProtNLM"/>
    </source>
</evidence>
<keyword evidence="1" id="KW-0812">Transmembrane</keyword>
<feature type="transmembrane region" description="Helical" evidence="1">
    <location>
        <begin position="12"/>
        <end position="31"/>
    </location>
</feature>
<dbReference type="EMBL" id="WSRQ01000009">
    <property type="protein sequence ID" value="MVX63521.1"/>
    <property type="molecule type" value="Genomic_DNA"/>
</dbReference>
<evidence type="ECO:0000313" key="2">
    <source>
        <dbReference type="EMBL" id="MVX63521.1"/>
    </source>
</evidence>
<name>A0A964RKY5_9CLOT</name>
<feature type="transmembrane region" description="Helical" evidence="1">
    <location>
        <begin position="156"/>
        <end position="175"/>
    </location>
</feature>
<dbReference type="AlphaFoldDB" id="A0A964RKY5"/>
<evidence type="ECO:0000256" key="1">
    <source>
        <dbReference type="SAM" id="Phobius"/>
    </source>
</evidence>
<dbReference type="RefSeq" id="WP_202117316.1">
    <property type="nucleotide sequence ID" value="NZ_WSRQ01000009.1"/>
</dbReference>
<organism evidence="2 3">
    <name type="scientific">Clostridium chromiireducens</name>
    <dbReference type="NCBI Taxonomy" id="225345"/>
    <lineage>
        <taxon>Bacteria</taxon>
        <taxon>Bacillati</taxon>
        <taxon>Bacillota</taxon>
        <taxon>Clostridia</taxon>
        <taxon>Eubacteriales</taxon>
        <taxon>Clostridiaceae</taxon>
        <taxon>Clostridium</taxon>
    </lineage>
</organism>
<dbReference type="Proteomes" id="UP000656077">
    <property type="component" value="Unassembled WGS sequence"/>
</dbReference>
<proteinExistence type="predicted"/>
<accession>A0A964RKY5</accession>
<keyword evidence="1" id="KW-0472">Membrane</keyword>